<dbReference type="InterPro" id="IPR036097">
    <property type="entry name" value="HisK_dim/P_sf"/>
</dbReference>
<dbReference type="SUPFAM" id="SSF47384">
    <property type="entry name" value="Homodimeric domain of signal transducing histidine kinase"/>
    <property type="match status" value="1"/>
</dbReference>
<evidence type="ECO:0000256" key="2">
    <source>
        <dbReference type="ARBA" id="ARBA00001968"/>
    </source>
</evidence>
<dbReference type="OrthoDB" id="9786919at2"/>
<dbReference type="CDD" id="cd00082">
    <property type="entry name" value="HisKA"/>
    <property type="match status" value="1"/>
</dbReference>
<evidence type="ECO:0000256" key="6">
    <source>
        <dbReference type="ARBA" id="ARBA00022679"/>
    </source>
</evidence>
<dbReference type="SMART" id="SM00304">
    <property type="entry name" value="HAMP"/>
    <property type="match status" value="1"/>
</dbReference>
<dbReference type="GO" id="GO:0005886">
    <property type="term" value="C:plasma membrane"/>
    <property type="evidence" value="ECO:0007669"/>
    <property type="project" value="UniProtKB-SubCell"/>
</dbReference>
<proteinExistence type="predicted"/>
<name>A0A2Y9BWL0_9MICO</name>
<keyword evidence="8 15" id="KW-0418">Kinase</keyword>
<evidence type="ECO:0000313" key="15">
    <source>
        <dbReference type="EMBL" id="SSA39252.1"/>
    </source>
</evidence>
<comment type="subcellular location">
    <subcellularLocation>
        <location evidence="3">Cell membrane</location>
    </subcellularLocation>
</comment>
<dbReference type="FunFam" id="1.10.287.130:FF:000001">
    <property type="entry name" value="Two-component sensor histidine kinase"/>
    <property type="match status" value="1"/>
</dbReference>
<dbReference type="AlphaFoldDB" id="A0A2Y9BWL0"/>
<dbReference type="EC" id="2.7.13.3" evidence="4"/>
<keyword evidence="10" id="KW-0902">Two-component regulatory system</keyword>
<evidence type="ECO:0000256" key="7">
    <source>
        <dbReference type="ARBA" id="ARBA00022692"/>
    </source>
</evidence>
<evidence type="ECO:0000259" key="13">
    <source>
        <dbReference type="PROSITE" id="PS50109"/>
    </source>
</evidence>
<organism evidence="15 16">
    <name type="scientific">Georgenia satyanarayanai</name>
    <dbReference type="NCBI Taxonomy" id="860221"/>
    <lineage>
        <taxon>Bacteria</taxon>
        <taxon>Bacillati</taxon>
        <taxon>Actinomycetota</taxon>
        <taxon>Actinomycetes</taxon>
        <taxon>Micrococcales</taxon>
        <taxon>Bogoriellaceae</taxon>
        <taxon>Georgenia</taxon>
    </lineage>
</organism>
<dbReference type="EMBL" id="UETB01000002">
    <property type="protein sequence ID" value="SSA39252.1"/>
    <property type="molecule type" value="Genomic_DNA"/>
</dbReference>
<gene>
    <name evidence="15" type="ORF">SAMN05216184_102172</name>
</gene>
<evidence type="ECO:0000256" key="5">
    <source>
        <dbReference type="ARBA" id="ARBA00022553"/>
    </source>
</evidence>
<dbReference type="PROSITE" id="PS50885">
    <property type="entry name" value="HAMP"/>
    <property type="match status" value="1"/>
</dbReference>
<dbReference type="Pfam" id="PF00672">
    <property type="entry name" value="HAMP"/>
    <property type="match status" value="1"/>
</dbReference>
<dbReference type="Pfam" id="PF02518">
    <property type="entry name" value="HATPase_c"/>
    <property type="match status" value="1"/>
</dbReference>
<dbReference type="InterPro" id="IPR005467">
    <property type="entry name" value="His_kinase_dom"/>
</dbReference>
<dbReference type="RefSeq" id="WP_110851501.1">
    <property type="nucleotide sequence ID" value="NZ_QKLZ01000002.1"/>
</dbReference>
<dbReference type="PANTHER" id="PTHR45436">
    <property type="entry name" value="SENSOR HISTIDINE KINASE YKOH"/>
    <property type="match status" value="1"/>
</dbReference>
<dbReference type="PANTHER" id="PTHR45436:SF5">
    <property type="entry name" value="SENSOR HISTIDINE KINASE TRCS"/>
    <property type="match status" value="1"/>
</dbReference>
<accession>A0A2Y9BWL0</accession>
<dbReference type="SMART" id="SM00388">
    <property type="entry name" value="HisKA"/>
    <property type="match status" value="1"/>
</dbReference>
<sequence>MTLHERLSAVPIRGRLVLIVVVVLGLGLTVAGATTGTLLRAYLLEQTDEQIATAARNVNIDTLEQLAANPDAGSVMPSDYFLSLGFPGATPVTIVAEWTLPRFGRPELPDTVSTLGEAYTVRSDEPGQRWRAVTYGVQDAPAGTTLTVALPLEGADETAYQVARTIVVSGVLIILLGAALSWFAVERALRPLRQIEQTAGAIAAGDLSQRVPATDPHTEVGRLSHSLNTMLAQIEQAFAAQAASESRMRRFVSDASHELRTPLATVRGYGELYRMGAIPEAELPAAMARIEGEARRMGGLVTDLLQLARLDEGRRLAREPVDLAVLAHDAVADLRALDPGRTATLVPLADGIPSPDAMVVLGDENALRQVLSNLTGNVVRHTPAGTSVEVAAGRQGGDVVVEVRDHGPGISPEHAERVFERFYRLDDSRARSSGGSGLGLAIVSALVAAHGGTARVLPTPGGGTTVRITLPAADTIPS</sequence>
<dbReference type="InterPro" id="IPR003660">
    <property type="entry name" value="HAMP_dom"/>
</dbReference>
<dbReference type="InterPro" id="IPR003661">
    <property type="entry name" value="HisK_dim/P_dom"/>
</dbReference>
<evidence type="ECO:0000256" key="10">
    <source>
        <dbReference type="ARBA" id="ARBA00023012"/>
    </source>
</evidence>
<dbReference type="Gene3D" id="1.10.287.130">
    <property type="match status" value="1"/>
</dbReference>
<reference evidence="15 16" key="1">
    <citation type="submission" date="2016-10" db="EMBL/GenBank/DDBJ databases">
        <authorList>
            <person name="Cai Z."/>
        </authorList>
    </citation>
    <scope>NUCLEOTIDE SEQUENCE [LARGE SCALE GENOMIC DNA]</scope>
    <source>
        <strain evidence="15 16">CGMCC 1.10826</strain>
    </source>
</reference>
<keyword evidence="11 12" id="KW-0472">Membrane</keyword>
<evidence type="ECO:0000256" key="3">
    <source>
        <dbReference type="ARBA" id="ARBA00004236"/>
    </source>
</evidence>
<keyword evidence="5" id="KW-0597">Phosphoprotein</keyword>
<keyword evidence="6" id="KW-0808">Transferase</keyword>
<dbReference type="InterPro" id="IPR004358">
    <property type="entry name" value="Sig_transdc_His_kin-like_C"/>
</dbReference>
<keyword evidence="16" id="KW-1185">Reference proteome</keyword>
<dbReference type="Gene3D" id="6.10.340.10">
    <property type="match status" value="1"/>
</dbReference>
<dbReference type="CDD" id="cd00075">
    <property type="entry name" value="HATPase"/>
    <property type="match status" value="1"/>
</dbReference>
<feature type="transmembrane region" description="Helical" evidence="12">
    <location>
        <begin position="16"/>
        <end position="39"/>
    </location>
</feature>
<feature type="domain" description="HAMP" evidence="14">
    <location>
        <begin position="186"/>
        <end position="239"/>
    </location>
</feature>
<dbReference type="SUPFAM" id="SSF158472">
    <property type="entry name" value="HAMP domain-like"/>
    <property type="match status" value="1"/>
</dbReference>
<dbReference type="CDD" id="cd06225">
    <property type="entry name" value="HAMP"/>
    <property type="match status" value="1"/>
</dbReference>
<feature type="domain" description="Histidine kinase" evidence="13">
    <location>
        <begin position="254"/>
        <end position="474"/>
    </location>
</feature>
<evidence type="ECO:0000256" key="9">
    <source>
        <dbReference type="ARBA" id="ARBA00022989"/>
    </source>
</evidence>
<evidence type="ECO:0000256" key="12">
    <source>
        <dbReference type="SAM" id="Phobius"/>
    </source>
</evidence>
<dbReference type="FunFam" id="3.30.565.10:FF:000006">
    <property type="entry name" value="Sensor histidine kinase WalK"/>
    <property type="match status" value="1"/>
</dbReference>
<dbReference type="Gene3D" id="3.30.565.10">
    <property type="entry name" value="Histidine kinase-like ATPase, C-terminal domain"/>
    <property type="match status" value="1"/>
</dbReference>
<evidence type="ECO:0000256" key="4">
    <source>
        <dbReference type="ARBA" id="ARBA00012438"/>
    </source>
</evidence>
<dbReference type="SUPFAM" id="SSF55874">
    <property type="entry name" value="ATPase domain of HSP90 chaperone/DNA topoisomerase II/histidine kinase"/>
    <property type="match status" value="1"/>
</dbReference>
<dbReference type="GO" id="GO:0005509">
    <property type="term" value="F:calcium ion binding"/>
    <property type="evidence" value="ECO:0007669"/>
    <property type="project" value="UniProtKB-ARBA"/>
</dbReference>
<dbReference type="GO" id="GO:0000155">
    <property type="term" value="F:phosphorelay sensor kinase activity"/>
    <property type="evidence" value="ECO:0007669"/>
    <property type="project" value="InterPro"/>
</dbReference>
<dbReference type="Proteomes" id="UP000250222">
    <property type="component" value="Unassembled WGS sequence"/>
</dbReference>
<evidence type="ECO:0000259" key="14">
    <source>
        <dbReference type="PROSITE" id="PS50885"/>
    </source>
</evidence>
<evidence type="ECO:0000256" key="1">
    <source>
        <dbReference type="ARBA" id="ARBA00000085"/>
    </source>
</evidence>
<feature type="transmembrane region" description="Helical" evidence="12">
    <location>
        <begin position="166"/>
        <end position="185"/>
    </location>
</feature>
<dbReference type="SMART" id="SM00387">
    <property type="entry name" value="HATPase_c"/>
    <property type="match status" value="1"/>
</dbReference>
<dbReference type="InterPro" id="IPR050428">
    <property type="entry name" value="TCS_sensor_his_kinase"/>
</dbReference>
<comment type="catalytic activity">
    <reaction evidence="1">
        <text>ATP + protein L-histidine = ADP + protein N-phospho-L-histidine.</text>
        <dbReference type="EC" id="2.7.13.3"/>
    </reaction>
</comment>
<dbReference type="Pfam" id="PF00512">
    <property type="entry name" value="HisKA"/>
    <property type="match status" value="1"/>
</dbReference>
<dbReference type="InterPro" id="IPR036890">
    <property type="entry name" value="HATPase_C_sf"/>
</dbReference>
<comment type="cofactor">
    <cofactor evidence="2">
        <name>a divalent metal cation</name>
        <dbReference type="ChEBI" id="CHEBI:60240"/>
    </cofactor>
</comment>
<keyword evidence="7 12" id="KW-0812">Transmembrane</keyword>
<keyword evidence="9 12" id="KW-1133">Transmembrane helix</keyword>
<evidence type="ECO:0000313" key="16">
    <source>
        <dbReference type="Proteomes" id="UP000250222"/>
    </source>
</evidence>
<dbReference type="InterPro" id="IPR003594">
    <property type="entry name" value="HATPase_dom"/>
</dbReference>
<evidence type="ECO:0000256" key="11">
    <source>
        <dbReference type="ARBA" id="ARBA00023136"/>
    </source>
</evidence>
<evidence type="ECO:0000256" key="8">
    <source>
        <dbReference type="ARBA" id="ARBA00022777"/>
    </source>
</evidence>
<protein>
    <recommendedName>
        <fullName evidence="4">histidine kinase</fullName>
        <ecNumber evidence="4">2.7.13.3</ecNumber>
    </recommendedName>
</protein>
<dbReference type="PROSITE" id="PS50109">
    <property type="entry name" value="HIS_KIN"/>
    <property type="match status" value="1"/>
</dbReference>
<dbReference type="PRINTS" id="PR00344">
    <property type="entry name" value="BCTRLSENSOR"/>
</dbReference>